<evidence type="ECO:0000313" key="7">
    <source>
        <dbReference type="EMBL" id="QDA59508.1"/>
    </source>
</evidence>
<dbReference type="AlphaFoldDB" id="A0A5B7ZWZ3"/>
<dbReference type="InterPro" id="IPR001486">
    <property type="entry name" value="Hemoglobin_trunc"/>
</dbReference>
<evidence type="ECO:0000256" key="2">
    <source>
        <dbReference type="ARBA" id="ARBA00022617"/>
    </source>
</evidence>
<name>A0A5B7ZWZ3_9BACT</name>
<dbReference type="KEGG" id="hyj:FHG12_05040"/>
<dbReference type="SUPFAM" id="SSF46458">
    <property type="entry name" value="Globin-like"/>
    <property type="match status" value="1"/>
</dbReference>
<dbReference type="EMBL" id="CP040896">
    <property type="protein sequence ID" value="QDA59508.1"/>
    <property type="molecule type" value="Genomic_DNA"/>
</dbReference>
<evidence type="ECO:0000256" key="4">
    <source>
        <dbReference type="ARBA" id="ARBA00023004"/>
    </source>
</evidence>
<evidence type="ECO:0000256" key="5">
    <source>
        <dbReference type="PIRSR" id="PIRSR601486-1"/>
    </source>
</evidence>
<keyword evidence="6" id="KW-0732">Signal</keyword>
<dbReference type="InterPro" id="IPR009050">
    <property type="entry name" value="Globin-like_sf"/>
</dbReference>
<proteinExistence type="predicted"/>
<keyword evidence="8" id="KW-1185">Reference proteome</keyword>
<dbReference type="PROSITE" id="PS51257">
    <property type="entry name" value="PROKAR_LIPOPROTEIN"/>
    <property type="match status" value="1"/>
</dbReference>
<reference evidence="7 8" key="1">
    <citation type="submission" date="2019-06" db="EMBL/GenBank/DDBJ databases">
        <authorList>
            <person name="Srinivasan S."/>
        </authorList>
    </citation>
    <scope>NUCLEOTIDE SEQUENCE [LARGE SCALE GENOMIC DNA]</scope>
    <source>
        <strain evidence="7 8">17J68-5</strain>
    </source>
</reference>
<evidence type="ECO:0000256" key="6">
    <source>
        <dbReference type="SAM" id="SignalP"/>
    </source>
</evidence>
<feature type="signal peptide" evidence="6">
    <location>
        <begin position="1"/>
        <end position="24"/>
    </location>
</feature>
<dbReference type="CDD" id="cd00454">
    <property type="entry name" value="TrHb1_N"/>
    <property type="match status" value="1"/>
</dbReference>
<dbReference type="InterPro" id="IPR012292">
    <property type="entry name" value="Globin/Proto"/>
</dbReference>
<keyword evidence="3 5" id="KW-0479">Metal-binding</keyword>
<protein>
    <submittedName>
        <fullName evidence="7">Group 1 truncated hemoglobin</fullName>
    </submittedName>
</protein>
<keyword evidence="1" id="KW-0813">Transport</keyword>
<dbReference type="RefSeq" id="WP_139514689.1">
    <property type="nucleotide sequence ID" value="NZ_CP040896.1"/>
</dbReference>
<dbReference type="GO" id="GO:0020037">
    <property type="term" value="F:heme binding"/>
    <property type="evidence" value="ECO:0007669"/>
    <property type="project" value="InterPro"/>
</dbReference>
<organism evidence="7 8">
    <name type="scientific">Hymenobacter jejuensis</name>
    <dbReference type="NCBI Taxonomy" id="2502781"/>
    <lineage>
        <taxon>Bacteria</taxon>
        <taxon>Pseudomonadati</taxon>
        <taxon>Bacteroidota</taxon>
        <taxon>Cytophagia</taxon>
        <taxon>Cytophagales</taxon>
        <taxon>Hymenobacteraceae</taxon>
        <taxon>Hymenobacter</taxon>
    </lineage>
</organism>
<dbReference type="GO" id="GO:0046872">
    <property type="term" value="F:metal ion binding"/>
    <property type="evidence" value="ECO:0007669"/>
    <property type="project" value="UniProtKB-KW"/>
</dbReference>
<evidence type="ECO:0000256" key="3">
    <source>
        <dbReference type="ARBA" id="ARBA00022723"/>
    </source>
</evidence>
<gene>
    <name evidence="7" type="ORF">FHG12_05040</name>
</gene>
<accession>A0A5B7ZWZ3</accession>
<dbReference type="Proteomes" id="UP000305398">
    <property type="component" value="Chromosome"/>
</dbReference>
<feature type="binding site" description="distal binding residue" evidence="5">
    <location>
        <position position="89"/>
    </location>
    <ligand>
        <name>heme</name>
        <dbReference type="ChEBI" id="CHEBI:30413"/>
    </ligand>
    <ligandPart>
        <name>Fe</name>
        <dbReference type="ChEBI" id="CHEBI:18248"/>
    </ligandPart>
</feature>
<dbReference type="OrthoDB" id="9795814at2"/>
<evidence type="ECO:0000256" key="1">
    <source>
        <dbReference type="ARBA" id="ARBA00022448"/>
    </source>
</evidence>
<sequence length="161" mass="17409">MQQLRLSLALLAVTLFLFSCGHEATPAPATLYNRIGQADGIAKIVDQLIANVGAETQQTNTVMLRTHKPMLDAVSSGADPTRLQRLRNHFIDQLGEATGGPLKYTGMNMLAAHKGMMITENEFAVWRQAAVSSLATNQLPTKEKAELLAILDAMKADVVGH</sequence>
<feature type="chain" id="PRO_5023105952" evidence="6">
    <location>
        <begin position="25"/>
        <end position="161"/>
    </location>
</feature>
<feature type="binding site" description="distal binding residue" evidence="5">
    <location>
        <position position="113"/>
    </location>
    <ligand>
        <name>heme</name>
        <dbReference type="ChEBI" id="CHEBI:30413"/>
    </ligand>
    <ligandPart>
        <name>Fe</name>
        <dbReference type="ChEBI" id="CHEBI:18248"/>
    </ligandPart>
</feature>
<evidence type="ECO:0000313" key="8">
    <source>
        <dbReference type="Proteomes" id="UP000305398"/>
    </source>
</evidence>
<keyword evidence="4 5" id="KW-0408">Iron</keyword>
<keyword evidence="2 5" id="KW-0349">Heme</keyword>
<dbReference type="Gene3D" id="1.10.490.10">
    <property type="entry name" value="Globins"/>
    <property type="match status" value="1"/>
</dbReference>
<dbReference type="GO" id="GO:0019825">
    <property type="term" value="F:oxygen binding"/>
    <property type="evidence" value="ECO:0007669"/>
    <property type="project" value="InterPro"/>
</dbReference>
<dbReference type="Pfam" id="PF01152">
    <property type="entry name" value="Bac_globin"/>
    <property type="match status" value="1"/>
</dbReference>